<evidence type="ECO:0000256" key="4">
    <source>
        <dbReference type="ARBA" id="ARBA00023239"/>
    </source>
</evidence>
<protein>
    <recommendedName>
        <fullName evidence="6">Heparinase II/III-like C-terminal domain-containing protein</fullName>
    </recommendedName>
</protein>
<evidence type="ECO:0000313" key="8">
    <source>
        <dbReference type="Proteomes" id="UP000198415"/>
    </source>
</evidence>
<dbReference type="GO" id="GO:0016829">
    <property type="term" value="F:lyase activity"/>
    <property type="evidence" value="ECO:0007669"/>
    <property type="project" value="UniProtKB-KW"/>
</dbReference>
<keyword evidence="2 5" id="KW-0732">Signal</keyword>
<dbReference type="InterPro" id="IPR012480">
    <property type="entry name" value="Hepar_II_III_C"/>
</dbReference>
<feature type="signal peptide" evidence="5">
    <location>
        <begin position="1"/>
        <end position="23"/>
    </location>
</feature>
<evidence type="ECO:0000256" key="1">
    <source>
        <dbReference type="ARBA" id="ARBA00004418"/>
    </source>
</evidence>
<reference evidence="7 8" key="1">
    <citation type="submission" date="2017-06" db="EMBL/GenBank/DDBJ databases">
        <authorList>
            <person name="Kim H.J."/>
            <person name="Triplett B.A."/>
        </authorList>
    </citation>
    <scope>NUCLEOTIDE SEQUENCE [LARGE SCALE GENOMIC DNA]</scope>
    <source>
        <strain evidence="7 8">DSM 43151</strain>
    </source>
</reference>
<keyword evidence="3" id="KW-0574">Periplasm</keyword>
<keyword evidence="8" id="KW-1185">Reference proteome</keyword>
<evidence type="ECO:0000259" key="6">
    <source>
        <dbReference type="Pfam" id="PF07940"/>
    </source>
</evidence>
<dbReference type="EMBL" id="FZNR01000001">
    <property type="protein sequence ID" value="SNR25784.1"/>
    <property type="molecule type" value="Genomic_DNA"/>
</dbReference>
<sequence length="562" mass="60999">MISRVRIFQALVTAVLAAGVVLADPLPASADDPHVLPLDPVTFEELGAILQLYVPPTHSVQAADPTASARCGPAAPEPVPDGEPIVVTIGSAEPFTVGKIDAATWRNPPVKDPSWRLNFQGLMWMRPLARRAAQDGQSQSLAALVAQAVDFHRDDPDPETSTSGWDEGSALRRLETESCLYSLTQAVELIPGMTDDAAVLLGSRYYGPPNSPVHNHGLMANLQLVRAGDLLGMSLWTDTAVERMAAEAPLAFSRAGLAYEQSSGYQGVNAALWERAAAVLGDSPGTVATADELMKTVAKAWVAYSWETEPDGKIVQIGDSEEQPGQVGTLTTPRVLRDDQTGHVIGRWSWTDPLTSYYTIRYGPPRRAHGHEDRAGGVTWTTMGTRVLVGPGKFTYDKESPWYVWMISPTSHNVAVPDKGTVRLGQTAKLTAAKVQAPAHAWTFTDTIYNTPHTRNINVNRDTRRIRVSDSFPKSALWRQHWHLAPGWTQTSGKVNGTTLTFGHPSGRKLTVTTTGRVSGILEAQTNPINGWHFPTAGVMTPGPQIVVRSYRRSSITTFTVK</sequence>
<dbReference type="Gene3D" id="1.50.10.100">
    <property type="entry name" value="Chondroitin AC/alginate lyase"/>
    <property type="match status" value="1"/>
</dbReference>
<evidence type="ECO:0000256" key="3">
    <source>
        <dbReference type="ARBA" id="ARBA00022764"/>
    </source>
</evidence>
<organism evidence="7 8">
    <name type="scientific">Actinoplanes regularis</name>
    <dbReference type="NCBI Taxonomy" id="52697"/>
    <lineage>
        <taxon>Bacteria</taxon>
        <taxon>Bacillati</taxon>
        <taxon>Actinomycetota</taxon>
        <taxon>Actinomycetes</taxon>
        <taxon>Micromonosporales</taxon>
        <taxon>Micromonosporaceae</taxon>
        <taxon>Actinoplanes</taxon>
    </lineage>
</organism>
<name>A0A238UV89_9ACTN</name>
<dbReference type="InterPro" id="IPR008929">
    <property type="entry name" value="Chondroitin_lyas"/>
</dbReference>
<evidence type="ECO:0000256" key="5">
    <source>
        <dbReference type="SAM" id="SignalP"/>
    </source>
</evidence>
<dbReference type="PANTHER" id="PTHR39210">
    <property type="entry name" value="HEPARIN-SULFATE LYASE"/>
    <property type="match status" value="1"/>
</dbReference>
<dbReference type="Pfam" id="PF07940">
    <property type="entry name" value="Hepar_II_III_C"/>
    <property type="match status" value="1"/>
</dbReference>
<feature type="chain" id="PRO_5039361603" description="Heparinase II/III-like C-terminal domain-containing protein" evidence="5">
    <location>
        <begin position="24"/>
        <end position="562"/>
    </location>
</feature>
<gene>
    <name evidence="7" type="ORF">SAMN06264365_101187</name>
</gene>
<dbReference type="PANTHER" id="PTHR39210:SF1">
    <property type="entry name" value="HEPARIN-SULFATE LYASE"/>
    <property type="match status" value="1"/>
</dbReference>
<dbReference type="Proteomes" id="UP000198415">
    <property type="component" value="Unassembled WGS sequence"/>
</dbReference>
<evidence type="ECO:0000313" key="7">
    <source>
        <dbReference type="EMBL" id="SNR25784.1"/>
    </source>
</evidence>
<accession>A0A238UV89</accession>
<proteinExistence type="predicted"/>
<comment type="subcellular location">
    <subcellularLocation>
        <location evidence="1">Periplasm</location>
    </subcellularLocation>
</comment>
<dbReference type="Gene3D" id="2.70.98.70">
    <property type="match status" value="1"/>
</dbReference>
<evidence type="ECO:0000256" key="2">
    <source>
        <dbReference type="ARBA" id="ARBA00022729"/>
    </source>
</evidence>
<feature type="domain" description="Heparinase II/III-like C-terminal" evidence="6">
    <location>
        <begin position="359"/>
        <end position="552"/>
    </location>
</feature>
<keyword evidence="4" id="KW-0456">Lyase</keyword>
<dbReference type="AlphaFoldDB" id="A0A238UV89"/>
<dbReference type="GO" id="GO:0042597">
    <property type="term" value="C:periplasmic space"/>
    <property type="evidence" value="ECO:0007669"/>
    <property type="project" value="UniProtKB-SubCell"/>
</dbReference>
<dbReference type="SUPFAM" id="SSF48230">
    <property type="entry name" value="Chondroitin AC/alginate lyase"/>
    <property type="match status" value="1"/>
</dbReference>